<evidence type="ECO:0000313" key="3">
    <source>
        <dbReference type="EMBL" id="QNM12119.1"/>
    </source>
</evidence>
<reference evidence="3 4" key="1">
    <citation type="submission" date="2020-08" db="EMBL/GenBank/DDBJ databases">
        <authorList>
            <person name="Liu C."/>
            <person name="Sun Q."/>
        </authorList>
    </citation>
    <scope>NUCLEOTIDE SEQUENCE [LARGE SCALE GENOMIC DNA]</scope>
    <source>
        <strain evidence="3 4">NSJ-61</strain>
    </source>
</reference>
<dbReference type="NCBIfam" id="TIGR01420">
    <property type="entry name" value="pilT_fam"/>
    <property type="match status" value="1"/>
</dbReference>
<dbReference type="InterPro" id="IPR006321">
    <property type="entry name" value="PilT/PilU"/>
</dbReference>
<dbReference type="AlphaFoldDB" id="A0A7G9GMT7"/>
<feature type="domain" description="AAA+ ATPase" evidence="2">
    <location>
        <begin position="126"/>
        <end position="260"/>
    </location>
</feature>
<gene>
    <name evidence="3" type="ORF">H9Q80_18050</name>
</gene>
<accession>A0A7G9GMT7</accession>
<dbReference type="SUPFAM" id="SSF52540">
    <property type="entry name" value="P-loop containing nucleoside triphosphate hydrolases"/>
    <property type="match status" value="1"/>
</dbReference>
<organism evidence="3 4">
    <name type="scientific">[Eubacterium] hominis</name>
    <dbReference type="NCBI Taxonomy" id="2764325"/>
    <lineage>
        <taxon>Bacteria</taxon>
        <taxon>Bacillati</taxon>
        <taxon>Bacillota</taxon>
        <taxon>Erysipelotrichia</taxon>
        <taxon>Erysipelotrichales</taxon>
        <taxon>Erysipelotrichaceae</taxon>
        <taxon>Amedibacillus</taxon>
    </lineage>
</organism>
<dbReference type="KEGG" id="ehn:H9Q80_18050"/>
<sequence length="355" mass="39563">MVNIQTILQEALDSNASDIFLIAGHCYAFKINGNIENIGNERLTPDDTATLIKDIYAYAPQNRYEDFIASKDDDFSFSIPGLGRFRVNVYMQRNSQAAVLRVVRFDLPDPSLLGIPETITNLWSTKKGMILVSGPAGCGKSTTLACLIDKINENRNVHIITIEDPIEYLHSHKKSIVSQREVFHDTKDYPMALRSALREAPEVILVGEMRDLDTMETAVTAAETGHLILSTLHTMGAANTIDRMIDVFPSAQQQQIRVQLSMTLQAVISEQLVPALDNTMVPAFEIMIINPAIRTQIRDGKIHQLENSIIAGKDQGMISMDDSLVHLVKQGKISKENAVMYASNQERVKKKLLDI</sequence>
<evidence type="ECO:0000256" key="1">
    <source>
        <dbReference type="ARBA" id="ARBA00006611"/>
    </source>
</evidence>
<comment type="similarity">
    <text evidence="1">Belongs to the GSP E family.</text>
</comment>
<proteinExistence type="inferred from homology"/>
<dbReference type="Gene3D" id="3.40.50.300">
    <property type="entry name" value="P-loop containing nucleotide triphosphate hydrolases"/>
    <property type="match status" value="1"/>
</dbReference>
<dbReference type="EMBL" id="CP060636">
    <property type="protein sequence ID" value="QNM12119.1"/>
    <property type="molecule type" value="Genomic_DNA"/>
</dbReference>
<name>A0A7G9GMT7_9FIRM</name>
<dbReference type="SMART" id="SM00382">
    <property type="entry name" value="AAA"/>
    <property type="match status" value="1"/>
</dbReference>
<keyword evidence="4" id="KW-1185">Reference proteome</keyword>
<dbReference type="PANTHER" id="PTHR30486">
    <property type="entry name" value="TWITCHING MOTILITY PROTEIN PILT"/>
    <property type="match status" value="1"/>
</dbReference>
<dbReference type="GO" id="GO:0016887">
    <property type="term" value="F:ATP hydrolysis activity"/>
    <property type="evidence" value="ECO:0007669"/>
    <property type="project" value="InterPro"/>
</dbReference>
<dbReference type="Proteomes" id="UP000515856">
    <property type="component" value="Chromosome"/>
</dbReference>
<evidence type="ECO:0000313" key="4">
    <source>
        <dbReference type="Proteomes" id="UP000515856"/>
    </source>
</evidence>
<protein>
    <submittedName>
        <fullName evidence="3">PilT/PilU family type 4a pilus ATPase</fullName>
    </submittedName>
</protein>
<dbReference type="GO" id="GO:0005524">
    <property type="term" value="F:ATP binding"/>
    <property type="evidence" value="ECO:0007669"/>
    <property type="project" value="InterPro"/>
</dbReference>
<dbReference type="InterPro" id="IPR027417">
    <property type="entry name" value="P-loop_NTPase"/>
</dbReference>
<dbReference type="RefSeq" id="WP_117536581.1">
    <property type="nucleotide sequence ID" value="NZ_CP060636.1"/>
</dbReference>
<dbReference type="InterPro" id="IPR050921">
    <property type="entry name" value="T4SS_GSP_E_ATPase"/>
</dbReference>
<dbReference type="InterPro" id="IPR003593">
    <property type="entry name" value="AAA+_ATPase"/>
</dbReference>
<dbReference type="Gene3D" id="3.30.450.90">
    <property type="match status" value="1"/>
</dbReference>
<dbReference type="CDD" id="cd01131">
    <property type="entry name" value="PilT"/>
    <property type="match status" value="1"/>
</dbReference>
<dbReference type="Pfam" id="PF00437">
    <property type="entry name" value="T2SSE"/>
    <property type="match status" value="1"/>
</dbReference>
<dbReference type="InterPro" id="IPR001482">
    <property type="entry name" value="T2SS/T4SS_dom"/>
</dbReference>
<evidence type="ECO:0000259" key="2">
    <source>
        <dbReference type="SMART" id="SM00382"/>
    </source>
</evidence>